<evidence type="ECO:0000313" key="1">
    <source>
        <dbReference type="EMBL" id="CCG02309.1"/>
    </source>
</evidence>
<dbReference type="Proteomes" id="UP000007517">
    <property type="component" value="Chromosome"/>
</dbReference>
<dbReference type="STRING" id="1146883.BLASA_1373"/>
<protein>
    <submittedName>
        <fullName evidence="1">Uncharacterized protein</fullName>
    </submittedName>
</protein>
<accession>H6RJK4</accession>
<dbReference type="HOGENOM" id="CLU_2141025_0_0_11"/>
<reference evidence="2" key="2">
    <citation type="submission" date="2012-02" db="EMBL/GenBank/DDBJ databases">
        <title>Complete genome sequence of Blastococcus saxobsidens strain DD2.</title>
        <authorList>
            <person name="Genoscope."/>
        </authorList>
    </citation>
    <scope>NUCLEOTIDE SEQUENCE [LARGE SCALE GENOMIC DNA]</scope>
    <source>
        <strain evidence="2">DD2</strain>
    </source>
</reference>
<name>H6RJK4_BLASD</name>
<dbReference type="KEGG" id="bsd:BLASA_1373"/>
<dbReference type="EMBL" id="FO117623">
    <property type="protein sequence ID" value="CCG02309.1"/>
    <property type="molecule type" value="Genomic_DNA"/>
</dbReference>
<organism evidence="1 2">
    <name type="scientific">Blastococcus saxobsidens (strain DD2)</name>
    <dbReference type="NCBI Taxonomy" id="1146883"/>
    <lineage>
        <taxon>Bacteria</taxon>
        <taxon>Bacillati</taxon>
        <taxon>Actinomycetota</taxon>
        <taxon>Actinomycetes</taxon>
        <taxon>Geodermatophilales</taxon>
        <taxon>Geodermatophilaceae</taxon>
        <taxon>Blastococcus</taxon>
    </lineage>
</organism>
<keyword evidence="2" id="KW-1185">Reference proteome</keyword>
<gene>
    <name evidence="1" type="ordered locus">BLASA_1373</name>
</gene>
<dbReference type="eggNOG" id="COG1670">
    <property type="taxonomic scope" value="Bacteria"/>
</dbReference>
<dbReference type="RefSeq" id="WP_014375206.1">
    <property type="nucleotide sequence ID" value="NC_016943.1"/>
</dbReference>
<dbReference type="AlphaFoldDB" id="H6RJK4"/>
<reference evidence="1 2" key="1">
    <citation type="journal article" date="2012" name="J. Bacteriol.">
        <title>Genome Sequence of Blastococcus saxobsidens DD2, a Stone-Inhabiting Bacterium.</title>
        <authorList>
            <person name="Chouaia B."/>
            <person name="Crotti E."/>
            <person name="Brusetti L."/>
            <person name="Daffonchio D."/>
            <person name="Essoussi I."/>
            <person name="Nouioui I."/>
            <person name="Sbissi I."/>
            <person name="Ghodhbane-Gtari F."/>
            <person name="Gtari M."/>
            <person name="Vacherie B."/>
            <person name="Barbe V."/>
            <person name="Medigue C."/>
            <person name="Gury J."/>
            <person name="Pujic P."/>
            <person name="Normand P."/>
        </authorList>
    </citation>
    <scope>NUCLEOTIDE SEQUENCE [LARGE SCALE GENOMIC DNA]</scope>
    <source>
        <strain evidence="1 2">DD2</strain>
    </source>
</reference>
<proteinExistence type="predicted"/>
<dbReference type="OrthoDB" id="6105906at2"/>
<sequence>MDAWTALVLSRQTARELQRDAARHRLAKLAAASARTRPSAAISASCGRYGSRLHGAADGTWFGYARRPDAAIRKRCEHGQTEGLPLMAAASEHLEQLPAEIVIDLLDEPRTT</sequence>
<evidence type="ECO:0000313" key="2">
    <source>
        <dbReference type="Proteomes" id="UP000007517"/>
    </source>
</evidence>